<protein>
    <submittedName>
        <fullName evidence="4">Hydrogenase expression protein HypE</fullName>
    </submittedName>
</protein>
<gene>
    <name evidence="4" type="ORF">GCM10010964_32880</name>
</gene>
<dbReference type="GO" id="GO:0048038">
    <property type="term" value="F:quinone binding"/>
    <property type="evidence" value="ECO:0007669"/>
    <property type="project" value="InterPro"/>
</dbReference>
<organism evidence="4 5">
    <name type="scientific">Caldovatus sediminis</name>
    <dbReference type="NCBI Taxonomy" id="2041189"/>
    <lineage>
        <taxon>Bacteria</taxon>
        <taxon>Pseudomonadati</taxon>
        <taxon>Pseudomonadota</taxon>
        <taxon>Alphaproteobacteria</taxon>
        <taxon>Acetobacterales</taxon>
        <taxon>Roseomonadaceae</taxon>
        <taxon>Caldovatus</taxon>
    </lineage>
</organism>
<proteinExistence type="predicted"/>
<evidence type="ECO:0000256" key="1">
    <source>
        <dbReference type="ARBA" id="ARBA00023002"/>
    </source>
</evidence>
<feature type="binding site" evidence="2">
    <location>
        <position position="500"/>
    </location>
    <ligand>
        <name>Mg(2+)</name>
        <dbReference type="ChEBI" id="CHEBI:18420"/>
    </ligand>
</feature>
<dbReference type="Pfam" id="PF00346">
    <property type="entry name" value="Complex1_49kDa"/>
    <property type="match status" value="1"/>
</dbReference>
<comment type="caution">
    <text evidence="4">The sequence shown here is derived from an EMBL/GenBank/DDBJ whole genome shotgun (WGS) entry which is preliminary data.</text>
</comment>
<evidence type="ECO:0000313" key="5">
    <source>
        <dbReference type="Proteomes" id="UP000597507"/>
    </source>
</evidence>
<dbReference type="GO" id="GO:0051287">
    <property type="term" value="F:NAD binding"/>
    <property type="evidence" value="ECO:0007669"/>
    <property type="project" value="InterPro"/>
</dbReference>
<name>A0A8J2ZE07_9PROT</name>
<dbReference type="InterPro" id="IPR029014">
    <property type="entry name" value="NiFe-Hase_large"/>
</dbReference>
<evidence type="ECO:0000256" key="2">
    <source>
        <dbReference type="PIRSR" id="PIRSR601501-1"/>
    </source>
</evidence>
<keyword evidence="2" id="KW-0479">Metal-binding</keyword>
<keyword evidence="1" id="KW-0560">Oxidoreductase</keyword>
<dbReference type="InterPro" id="IPR037232">
    <property type="entry name" value="NADH_quin_OxRdtase_su_C/D-like"/>
</dbReference>
<dbReference type="InterPro" id="IPR052197">
    <property type="entry name" value="ComplexI_49kDa-like"/>
</dbReference>
<dbReference type="AlphaFoldDB" id="A0A8J2ZE07"/>
<dbReference type="InterPro" id="IPR001135">
    <property type="entry name" value="NADH_Q_OxRdtase_suD"/>
</dbReference>
<reference evidence="4 5" key="1">
    <citation type="journal article" date="2014" name="Int. J. Syst. Evol. Microbiol.">
        <title>Complete genome sequence of Corynebacterium casei LMG S-19264T (=DSM 44701T), isolated from a smear-ripened cheese.</title>
        <authorList>
            <consortium name="US DOE Joint Genome Institute (JGI-PGF)"/>
            <person name="Walter F."/>
            <person name="Albersmeier A."/>
            <person name="Kalinowski J."/>
            <person name="Ruckert C."/>
        </authorList>
    </citation>
    <scope>NUCLEOTIDE SEQUENCE [LARGE SCALE GENOMIC DNA]</scope>
    <source>
        <strain evidence="4 5">CGMCC 1.16330</strain>
    </source>
</reference>
<dbReference type="PANTHER" id="PTHR43485:SF1">
    <property type="entry name" value="FORMATE HYDROGENLYASE SUBUNIT 5-RELATED"/>
    <property type="match status" value="1"/>
</dbReference>
<dbReference type="InterPro" id="IPR001501">
    <property type="entry name" value="Ni-dep_hyd_lsu"/>
</dbReference>
<dbReference type="PANTHER" id="PTHR43485">
    <property type="entry name" value="HYDROGENASE-4 COMPONENT G"/>
    <property type="match status" value="1"/>
</dbReference>
<dbReference type="RefSeq" id="WP_188902182.1">
    <property type="nucleotide sequence ID" value="NZ_BMKS01000011.1"/>
</dbReference>
<dbReference type="Gene3D" id="1.10.645.10">
    <property type="entry name" value="Cytochrome-c3 Hydrogenase, chain B"/>
    <property type="match status" value="1"/>
</dbReference>
<evidence type="ECO:0000259" key="3">
    <source>
        <dbReference type="Pfam" id="PF00346"/>
    </source>
</evidence>
<feature type="domain" description="NADH-quinone oxidoreductase subunit D" evidence="3">
    <location>
        <begin position="299"/>
        <end position="449"/>
    </location>
</feature>
<keyword evidence="5" id="KW-1185">Reference proteome</keyword>
<keyword evidence="2" id="KW-0460">Magnesium</keyword>
<dbReference type="SUPFAM" id="SSF143243">
    <property type="entry name" value="Nqo5-like"/>
    <property type="match status" value="1"/>
</dbReference>
<dbReference type="GO" id="GO:0016651">
    <property type="term" value="F:oxidoreductase activity, acting on NAD(P)H"/>
    <property type="evidence" value="ECO:0007669"/>
    <property type="project" value="InterPro"/>
</dbReference>
<dbReference type="EMBL" id="BMKS01000011">
    <property type="protein sequence ID" value="GGG42827.1"/>
    <property type="molecule type" value="Genomic_DNA"/>
</dbReference>
<accession>A0A8J2ZE07</accession>
<dbReference type="Pfam" id="PF00374">
    <property type="entry name" value="NiFeSe_Hases"/>
    <property type="match status" value="1"/>
</dbReference>
<evidence type="ECO:0000313" key="4">
    <source>
        <dbReference type="EMBL" id="GGG42827.1"/>
    </source>
</evidence>
<dbReference type="GO" id="GO:0016151">
    <property type="term" value="F:nickel cation binding"/>
    <property type="evidence" value="ECO:0007669"/>
    <property type="project" value="InterPro"/>
</dbReference>
<dbReference type="Proteomes" id="UP000597507">
    <property type="component" value="Unassembled WGS sequence"/>
</dbReference>
<sequence>MTRPAPDTFGPATALIRAGAPQGLRGGTAALPAERHLLTAEAWARLPAALAAEPDLGLLALWAEPGRAHAAFLGGSAALLLATVPTAGDAPAPDGGASLPRYLALSPARPAAAWFERMVRDLWGLEAEGGTDPRPWLDHGRWPVRAPLAGPRPGPRPPAPAPHPEFLPALGAGVRQVPLGPVRGRIAQAAELRLHTRGEAVLRAEHRLGHAHKGVLSLILGKSPRAAARFAARLAGDSTVAHAWAFAAAAEAAAGVEPPPRARHLRALMLELERIHNHLRDAAAMLALLGLERARTRCLVLREGILRAAEQAFGHRLMMDRVLPGGVAIDIAPSGPAVILAALEALEAERPALERLVREHGGLRARLAGLGRVDPGLVARFAAGGVVGRASGRAFDARHAAGSAPYDALPLPPMALDTAGDAAARLGLRIAELAGAARLAHVLLADLPATGRGEALPLRPLPQGSEGRAGEGIGLVEGSRGECLHWLRLDDGGLIAAAFLRDPSWLHWPLLEAAIAGGDVADLALCERSFSCSASGVDL</sequence>
<dbReference type="SUPFAM" id="SSF56762">
    <property type="entry name" value="HydB/Nqo4-like"/>
    <property type="match status" value="1"/>
</dbReference>